<evidence type="ECO:0000256" key="6">
    <source>
        <dbReference type="ARBA" id="ARBA00022741"/>
    </source>
</evidence>
<dbReference type="Proteomes" id="UP000234211">
    <property type="component" value="Unassembled WGS sequence"/>
</dbReference>
<dbReference type="Gene3D" id="3.40.1700.10">
    <property type="entry name" value="DNA integrity scanning protein, DisA, N-terminal domain"/>
    <property type="match status" value="1"/>
</dbReference>
<evidence type="ECO:0000256" key="8">
    <source>
        <dbReference type="ARBA" id="ARBA00022989"/>
    </source>
</evidence>
<comment type="caution">
    <text evidence="10">Lacks conserved residue(s) required for the propagation of feature annotation.</text>
</comment>
<dbReference type="RefSeq" id="WP_101916757.1">
    <property type="nucleotide sequence ID" value="NZ_JAJGWR010000003.1"/>
</dbReference>
<keyword evidence="4 10" id="KW-0812">Transmembrane</keyword>
<dbReference type="GO" id="GO:0006171">
    <property type="term" value="P:cAMP biosynthetic process"/>
    <property type="evidence" value="ECO:0007669"/>
    <property type="project" value="InterPro"/>
</dbReference>
<evidence type="ECO:0000256" key="5">
    <source>
        <dbReference type="ARBA" id="ARBA00022695"/>
    </source>
</evidence>
<dbReference type="EMBL" id="OENF01000010">
    <property type="protein sequence ID" value="SOS74261.1"/>
    <property type="molecule type" value="Genomic_DNA"/>
</dbReference>
<proteinExistence type="inferred from homology"/>
<comment type="similarity">
    <text evidence="10">Belongs to the adenylate cyclase family. DacA/CdaA subfamily.</text>
</comment>
<evidence type="ECO:0000256" key="4">
    <source>
        <dbReference type="ARBA" id="ARBA00022692"/>
    </source>
</evidence>
<comment type="subunit">
    <text evidence="10">Probably a homodimer.</text>
</comment>
<dbReference type="InterPro" id="IPR036888">
    <property type="entry name" value="DNA_integrity_DisA_N_sf"/>
</dbReference>
<dbReference type="NCBIfam" id="TIGR00159">
    <property type="entry name" value="diadenylate cyclase CdaA"/>
    <property type="match status" value="1"/>
</dbReference>
<dbReference type="GO" id="GO:0106408">
    <property type="term" value="F:diadenylate cyclase activity"/>
    <property type="evidence" value="ECO:0007669"/>
    <property type="project" value="UniProtKB-EC"/>
</dbReference>
<feature type="transmembrane region" description="Helical" evidence="10">
    <location>
        <begin position="63"/>
        <end position="79"/>
    </location>
</feature>
<name>A0A2H1YFX2_9FLAO</name>
<dbReference type="GeneID" id="86943496"/>
<feature type="transmembrane region" description="Helical" evidence="10">
    <location>
        <begin position="6"/>
        <end position="27"/>
    </location>
</feature>
<dbReference type="EC" id="2.7.7.85" evidence="10"/>
<dbReference type="PANTHER" id="PTHR34185:SF1">
    <property type="entry name" value="DIADENYLATE CYCLASE"/>
    <property type="match status" value="1"/>
</dbReference>
<dbReference type="OrthoDB" id="9807385at2"/>
<dbReference type="InterPro" id="IPR003390">
    <property type="entry name" value="DNA_integrity_scan_DisA_N"/>
</dbReference>
<sequence length="262" mass="29469">MNLRFIDFSFLDVLDIILVAVLLYYIYKLLKGTVAINIVIGITFIFLIWKITQALHMEMLSGILGYLLSGGVIALIIVFQQEIRKFLLMIGTTNFSAKKSFLHQLKFMQSELTPEVDIDIQTILQACISMSKTKTGALIVIEKTNNLDFLINTGDTMNAQVNEAILESIFYKNSPLHDGATVIRDNFIVATRVILPVSNSTKIPARFGLRHRAAIGVTEKTDAICLLVSEETGEISYINNGEFVLYKTQEELLTRLQNDLRT</sequence>
<keyword evidence="8 10" id="KW-1133">Transmembrane helix</keyword>
<dbReference type="SUPFAM" id="SSF143597">
    <property type="entry name" value="YojJ-like"/>
    <property type="match status" value="1"/>
</dbReference>
<keyword evidence="9 10" id="KW-0472">Membrane</keyword>
<gene>
    <name evidence="10 12" type="primary">dacA</name>
    <name evidence="12" type="ORF">TNO020_180295</name>
</gene>
<feature type="transmembrane region" description="Helical" evidence="10">
    <location>
        <begin position="34"/>
        <end position="51"/>
    </location>
</feature>
<evidence type="ECO:0000256" key="10">
    <source>
        <dbReference type="HAMAP-Rule" id="MF_01499"/>
    </source>
</evidence>
<keyword evidence="2 10" id="KW-1003">Cell membrane</keyword>
<organism evidence="12 13">
    <name type="scientific">Tenacibaculum piscium</name>
    <dbReference type="NCBI Taxonomy" id="1458515"/>
    <lineage>
        <taxon>Bacteria</taxon>
        <taxon>Pseudomonadati</taxon>
        <taxon>Bacteroidota</taxon>
        <taxon>Flavobacteriia</taxon>
        <taxon>Flavobacteriales</taxon>
        <taxon>Flavobacteriaceae</taxon>
        <taxon>Tenacibaculum</taxon>
    </lineage>
</organism>
<dbReference type="GO" id="GO:0005524">
    <property type="term" value="F:ATP binding"/>
    <property type="evidence" value="ECO:0007669"/>
    <property type="project" value="UniProtKB-UniRule"/>
</dbReference>
<evidence type="ECO:0000256" key="9">
    <source>
        <dbReference type="ARBA" id="ARBA00023136"/>
    </source>
</evidence>
<keyword evidence="5 10" id="KW-0548">Nucleotidyltransferase</keyword>
<reference evidence="13" key="1">
    <citation type="submission" date="2017-11" db="EMBL/GenBank/DDBJ databases">
        <authorList>
            <person name="Duchaud E."/>
        </authorList>
    </citation>
    <scope>NUCLEOTIDE SEQUENCE [LARGE SCALE GENOMIC DNA]</scope>
    <source>
        <strain evidence="13">Tenacibaculum sp. TNO020</strain>
    </source>
</reference>
<comment type="function">
    <text evidence="10">Catalyzes the condensation of 2 ATP molecules into cyclic di-AMP (c-di-AMP), a second messenger used to regulate differing processes in different bacteria.</text>
</comment>
<keyword evidence="6 10" id="KW-0547">Nucleotide-binding</keyword>
<protein>
    <recommendedName>
        <fullName evidence="10">Diadenylate cyclase</fullName>
        <shortName evidence="10">DAC</shortName>
        <ecNumber evidence="10">2.7.7.85</ecNumber>
    </recommendedName>
    <alternativeName>
        <fullName evidence="10">Cyclic-di-AMP synthase</fullName>
        <shortName evidence="10">c-di-AMP synthase</shortName>
    </alternativeName>
</protein>
<evidence type="ECO:0000259" key="11">
    <source>
        <dbReference type="PROSITE" id="PS51794"/>
    </source>
</evidence>
<evidence type="ECO:0000313" key="13">
    <source>
        <dbReference type="Proteomes" id="UP000234211"/>
    </source>
</evidence>
<dbReference type="PIRSF" id="PIRSF004793">
    <property type="entry name" value="UCP004793"/>
    <property type="match status" value="1"/>
</dbReference>
<evidence type="ECO:0000256" key="2">
    <source>
        <dbReference type="ARBA" id="ARBA00022475"/>
    </source>
</evidence>
<evidence type="ECO:0000256" key="1">
    <source>
        <dbReference type="ARBA" id="ARBA00000877"/>
    </source>
</evidence>
<dbReference type="Pfam" id="PF19293">
    <property type="entry name" value="CdaA_N"/>
    <property type="match status" value="1"/>
</dbReference>
<evidence type="ECO:0000256" key="7">
    <source>
        <dbReference type="ARBA" id="ARBA00022840"/>
    </source>
</evidence>
<dbReference type="InterPro" id="IPR050338">
    <property type="entry name" value="DisA"/>
</dbReference>
<evidence type="ECO:0000256" key="3">
    <source>
        <dbReference type="ARBA" id="ARBA00022679"/>
    </source>
</evidence>
<accession>A0A2H1YFX2</accession>
<keyword evidence="7 10" id="KW-0067">ATP-binding</keyword>
<evidence type="ECO:0000313" key="12">
    <source>
        <dbReference type="EMBL" id="SOS74261.1"/>
    </source>
</evidence>
<dbReference type="InterPro" id="IPR034701">
    <property type="entry name" value="CdaA"/>
</dbReference>
<keyword evidence="3 10" id="KW-0808">Transferase</keyword>
<dbReference type="GO" id="GO:0004016">
    <property type="term" value="F:adenylate cyclase activity"/>
    <property type="evidence" value="ECO:0007669"/>
    <property type="project" value="UniProtKB-UniRule"/>
</dbReference>
<dbReference type="InterPro" id="IPR045585">
    <property type="entry name" value="CdaA_N"/>
</dbReference>
<feature type="domain" description="DAC" evidence="11">
    <location>
        <begin position="80"/>
        <end position="249"/>
    </location>
</feature>
<dbReference type="Pfam" id="PF02457">
    <property type="entry name" value="DAC"/>
    <property type="match status" value="1"/>
</dbReference>
<dbReference type="AlphaFoldDB" id="A0A2H1YFX2"/>
<dbReference type="HAMAP" id="MF_01499">
    <property type="entry name" value="DacA"/>
    <property type="match status" value="1"/>
</dbReference>
<dbReference type="PROSITE" id="PS51794">
    <property type="entry name" value="DAC"/>
    <property type="match status" value="1"/>
</dbReference>
<dbReference type="PANTHER" id="PTHR34185">
    <property type="entry name" value="DIADENYLATE CYCLASE"/>
    <property type="match status" value="1"/>
</dbReference>
<keyword evidence="13" id="KW-1185">Reference proteome</keyword>
<dbReference type="InterPro" id="IPR014046">
    <property type="entry name" value="C-di-AMP_synthase"/>
</dbReference>
<comment type="catalytic activity">
    <reaction evidence="1 10">
        <text>2 ATP = 3',3'-c-di-AMP + 2 diphosphate</text>
        <dbReference type="Rhea" id="RHEA:35655"/>
        <dbReference type="ChEBI" id="CHEBI:30616"/>
        <dbReference type="ChEBI" id="CHEBI:33019"/>
        <dbReference type="ChEBI" id="CHEBI:71500"/>
        <dbReference type="EC" id="2.7.7.85"/>
    </reaction>
</comment>